<proteinExistence type="predicted"/>
<keyword evidence="2" id="KW-1185">Reference proteome</keyword>
<dbReference type="GeneID" id="95495591"/>
<evidence type="ECO:0000313" key="1">
    <source>
        <dbReference type="EMBL" id="WUN78097.1"/>
    </source>
</evidence>
<dbReference type="EMBL" id="CP108036">
    <property type="protein sequence ID" value="WUN78097.1"/>
    <property type="molecule type" value="Genomic_DNA"/>
</dbReference>
<name>A0ABZ1Q6N1_9ACTN</name>
<accession>A0ABZ1Q6N1</accession>
<sequence>MFQNLEPLDAACPSSEITVVNPALIPCLTGELDGVLTVRLEKARISGCCCDRNPEELTRAETEAPLARR</sequence>
<reference evidence="1" key="1">
    <citation type="submission" date="2022-10" db="EMBL/GenBank/DDBJ databases">
        <title>The complete genomes of actinobacterial strains from the NBC collection.</title>
        <authorList>
            <person name="Joergensen T.S."/>
            <person name="Alvarez Arevalo M."/>
            <person name="Sterndorff E.B."/>
            <person name="Faurdal D."/>
            <person name="Vuksanovic O."/>
            <person name="Mourched A.-S."/>
            <person name="Charusanti P."/>
            <person name="Shaw S."/>
            <person name="Blin K."/>
            <person name="Weber T."/>
        </authorList>
    </citation>
    <scope>NUCLEOTIDE SEQUENCE</scope>
    <source>
        <strain evidence="1">NBC_00303</strain>
    </source>
</reference>
<organism evidence="1 2">
    <name type="scientific">Streptomyces erythrochromogenes</name>
    <dbReference type="NCBI Taxonomy" id="285574"/>
    <lineage>
        <taxon>Bacteria</taxon>
        <taxon>Bacillati</taxon>
        <taxon>Actinomycetota</taxon>
        <taxon>Actinomycetes</taxon>
        <taxon>Kitasatosporales</taxon>
        <taxon>Streptomycetaceae</taxon>
        <taxon>Streptomyces</taxon>
    </lineage>
</organism>
<protein>
    <submittedName>
        <fullName evidence="1">Uncharacterized protein</fullName>
    </submittedName>
</protein>
<gene>
    <name evidence="1" type="ORF">OHA91_06110</name>
</gene>
<dbReference type="Proteomes" id="UP001432312">
    <property type="component" value="Chromosome"/>
</dbReference>
<evidence type="ECO:0000313" key="2">
    <source>
        <dbReference type="Proteomes" id="UP001432312"/>
    </source>
</evidence>
<dbReference type="RefSeq" id="WP_328738787.1">
    <property type="nucleotide sequence ID" value="NZ_CP108036.1"/>
</dbReference>